<sequence>MAEDEKGKVEVVEEQEEENGSQLERMRRGSREASIWMRRNITTARSNVARHSGIIEAPFIFWRFLRLIWYREAGNYRDAPYDFILEMSNLKAPADRRFNNDDLINQTLLIQLEGISEAAYIIKSTFIEALIYVSL</sequence>
<feature type="compositionally biased region" description="Basic and acidic residues" evidence="1">
    <location>
        <begin position="1"/>
        <end position="11"/>
    </location>
</feature>
<comment type="caution">
    <text evidence="2">The sequence shown here is derived from an EMBL/GenBank/DDBJ whole genome shotgun (WGS) entry which is preliminary data.</text>
</comment>
<evidence type="ECO:0000256" key="1">
    <source>
        <dbReference type="SAM" id="MobiDB-lite"/>
    </source>
</evidence>
<reference evidence="2 3" key="1">
    <citation type="submission" date="2022-12" db="EMBL/GenBank/DDBJ databases">
        <title>Chromosome-level genome assembly of true bugs.</title>
        <authorList>
            <person name="Ma L."/>
            <person name="Li H."/>
        </authorList>
    </citation>
    <scope>NUCLEOTIDE SEQUENCE [LARGE SCALE GENOMIC DNA]</scope>
    <source>
        <strain evidence="2">Lab_2022b</strain>
    </source>
</reference>
<evidence type="ECO:0000313" key="2">
    <source>
        <dbReference type="EMBL" id="KAK9510720.1"/>
    </source>
</evidence>
<dbReference type="Proteomes" id="UP001461498">
    <property type="component" value="Unassembled WGS sequence"/>
</dbReference>
<gene>
    <name evidence="2" type="ORF">O3M35_005453</name>
</gene>
<organism evidence="2 3">
    <name type="scientific">Rhynocoris fuscipes</name>
    <dbReference type="NCBI Taxonomy" id="488301"/>
    <lineage>
        <taxon>Eukaryota</taxon>
        <taxon>Metazoa</taxon>
        <taxon>Ecdysozoa</taxon>
        <taxon>Arthropoda</taxon>
        <taxon>Hexapoda</taxon>
        <taxon>Insecta</taxon>
        <taxon>Pterygota</taxon>
        <taxon>Neoptera</taxon>
        <taxon>Paraneoptera</taxon>
        <taxon>Hemiptera</taxon>
        <taxon>Heteroptera</taxon>
        <taxon>Panheteroptera</taxon>
        <taxon>Cimicomorpha</taxon>
        <taxon>Reduviidae</taxon>
        <taxon>Harpactorinae</taxon>
        <taxon>Harpactorini</taxon>
        <taxon>Rhynocoris</taxon>
    </lineage>
</organism>
<feature type="region of interest" description="Disordered" evidence="1">
    <location>
        <begin position="1"/>
        <end position="24"/>
    </location>
</feature>
<keyword evidence="3" id="KW-1185">Reference proteome</keyword>
<accession>A0AAW1DQT1</accession>
<protein>
    <submittedName>
        <fullName evidence="2">Uncharacterized protein</fullName>
    </submittedName>
</protein>
<proteinExistence type="predicted"/>
<dbReference type="AlphaFoldDB" id="A0AAW1DQT1"/>
<dbReference type="EMBL" id="JAPXFL010000002">
    <property type="protein sequence ID" value="KAK9510720.1"/>
    <property type="molecule type" value="Genomic_DNA"/>
</dbReference>
<evidence type="ECO:0000313" key="3">
    <source>
        <dbReference type="Proteomes" id="UP001461498"/>
    </source>
</evidence>
<name>A0AAW1DQT1_9HEMI</name>